<proteinExistence type="predicted"/>
<sequence length="82" mass="9559">MRMAKLQLMGAHEIRVRLGGISRQRVYKLTSRDDFPRPVANLEQGKIWRTRDVEAWIRAKRPHLNNPETQPADARTRPSNQA</sequence>
<feature type="region of interest" description="Disordered" evidence="1">
    <location>
        <begin position="59"/>
        <end position="82"/>
    </location>
</feature>
<keyword evidence="3" id="KW-1185">Reference proteome</keyword>
<dbReference type="Gene3D" id="1.10.238.160">
    <property type="match status" value="1"/>
</dbReference>
<reference evidence="2 3" key="1">
    <citation type="submission" date="2018-06" db="EMBL/GenBank/DDBJ databases">
        <title>Genomic Encyclopedia of Type Strains, Phase III (KMG-III): the genomes of soil and plant-associated and newly described type strains.</title>
        <authorList>
            <person name="Whitman W."/>
        </authorList>
    </citation>
    <scope>NUCLEOTIDE SEQUENCE [LARGE SCALE GENOMIC DNA]</scope>
    <source>
        <strain evidence="2 3">CGMCC 4.7090</strain>
    </source>
</reference>
<dbReference type="AlphaFoldDB" id="A0A327Z3I0"/>
<name>A0A327Z3I0_9ACTN</name>
<protein>
    <recommendedName>
        <fullName evidence="4">AlpA family transcriptional regulator</fullName>
    </recommendedName>
</protein>
<gene>
    <name evidence="2" type="ORF">B0I29_117205</name>
</gene>
<accession>A0A327Z3I0</accession>
<evidence type="ECO:0008006" key="4">
    <source>
        <dbReference type="Google" id="ProtNLM"/>
    </source>
</evidence>
<dbReference type="Proteomes" id="UP000249341">
    <property type="component" value="Unassembled WGS sequence"/>
</dbReference>
<dbReference type="EMBL" id="QLMJ01000017">
    <property type="protein sequence ID" value="RAK29879.1"/>
    <property type="molecule type" value="Genomic_DNA"/>
</dbReference>
<dbReference type="OrthoDB" id="3789221at2"/>
<comment type="caution">
    <text evidence="2">The sequence shown here is derived from an EMBL/GenBank/DDBJ whole genome shotgun (WGS) entry which is preliminary data.</text>
</comment>
<evidence type="ECO:0000313" key="3">
    <source>
        <dbReference type="Proteomes" id="UP000249341"/>
    </source>
</evidence>
<evidence type="ECO:0000313" key="2">
    <source>
        <dbReference type="EMBL" id="RAK29879.1"/>
    </source>
</evidence>
<evidence type="ECO:0000256" key="1">
    <source>
        <dbReference type="SAM" id="MobiDB-lite"/>
    </source>
</evidence>
<organism evidence="2 3">
    <name type="scientific">Actinoplanes lutulentus</name>
    <dbReference type="NCBI Taxonomy" id="1287878"/>
    <lineage>
        <taxon>Bacteria</taxon>
        <taxon>Bacillati</taxon>
        <taxon>Actinomycetota</taxon>
        <taxon>Actinomycetes</taxon>
        <taxon>Micromonosporales</taxon>
        <taxon>Micromonosporaceae</taxon>
        <taxon>Actinoplanes</taxon>
    </lineage>
</organism>